<comment type="caution">
    <text evidence="2">The sequence shown here is derived from an EMBL/GenBank/DDBJ whole genome shotgun (WGS) entry which is preliminary data.</text>
</comment>
<dbReference type="InterPro" id="IPR050903">
    <property type="entry name" value="Bact_Chemotaxis_MeTrfase"/>
</dbReference>
<dbReference type="PANTHER" id="PTHR24422">
    <property type="entry name" value="CHEMOTAXIS PROTEIN METHYLTRANSFERASE"/>
    <property type="match status" value="1"/>
</dbReference>
<dbReference type="InterPro" id="IPR001610">
    <property type="entry name" value="PAC"/>
</dbReference>
<evidence type="ECO:0000313" key="2">
    <source>
        <dbReference type="EMBL" id="EAQ32782.1"/>
    </source>
</evidence>
<reference evidence="2 3" key="1">
    <citation type="submission" date="2006-01" db="EMBL/GenBank/DDBJ databases">
        <authorList>
            <person name="Brettar I."/>
            <person name="Hofle M."/>
            <person name="Ferriera S."/>
            <person name="Johnson J."/>
            <person name="Kravitz S."/>
            <person name="Halpern A."/>
            <person name="Remington K."/>
            <person name="Beeson K."/>
            <person name="Tran B."/>
            <person name="Rogers Y.-H."/>
            <person name="Friedman R."/>
            <person name="Venter J.C."/>
        </authorList>
    </citation>
    <scope>NUCLEOTIDE SEQUENCE [LARGE SCALE GENOMIC DNA]</scope>
    <source>
        <strain evidence="2 3">OS145</strain>
    </source>
</reference>
<organism evidence="2 3">
    <name type="scientific">Idiomarina baltica OS145</name>
    <dbReference type="NCBI Taxonomy" id="314276"/>
    <lineage>
        <taxon>Bacteria</taxon>
        <taxon>Pseudomonadati</taxon>
        <taxon>Pseudomonadota</taxon>
        <taxon>Gammaproteobacteria</taxon>
        <taxon>Alteromonadales</taxon>
        <taxon>Idiomarinaceae</taxon>
        <taxon>Idiomarina</taxon>
    </lineage>
</organism>
<dbReference type="Pfam" id="PF08447">
    <property type="entry name" value="PAS_3"/>
    <property type="match status" value="2"/>
</dbReference>
<proteinExistence type="predicted"/>
<feature type="domain" description="PAS" evidence="1">
    <location>
        <begin position="126"/>
        <end position="182"/>
    </location>
</feature>
<dbReference type="InterPro" id="IPR035965">
    <property type="entry name" value="PAS-like_dom_sf"/>
</dbReference>
<dbReference type="Gene3D" id="3.30.450.20">
    <property type="entry name" value="PAS domain"/>
    <property type="match status" value="2"/>
</dbReference>
<gene>
    <name evidence="2" type="ORF">OS145_01447</name>
</gene>
<dbReference type="CDD" id="cd00130">
    <property type="entry name" value="PAS"/>
    <property type="match status" value="2"/>
</dbReference>
<dbReference type="PANTHER" id="PTHR24422:SF10">
    <property type="entry name" value="CHEMOTAXIS PROTEIN METHYLTRANSFERASE 2"/>
    <property type="match status" value="1"/>
</dbReference>
<dbReference type="SMART" id="SM00086">
    <property type="entry name" value="PAC"/>
    <property type="match status" value="1"/>
</dbReference>
<evidence type="ECO:0000259" key="1">
    <source>
        <dbReference type="PROSITE" id="PS50112"/>
    </source>
</evidence>
<dbReference type="InterPro" id="IPR013655">
    <property type="entry name" value="PAS_fold_3"/>
</dbReference>
<dbReference type="RefSeq" id="WP_006955601.1">
    <property type="nucleotide sequence ID" value="NZ_CH672405.1"/>
</dbReference>
<name>A0ABM9WP53_9GAMM</name>
<keyword evidence="3" id="KW-1185">Reference proteome</keyword>
<feature type="domain" description="PAS" evidence="1">
    <location>
        <begin position="22"/>
        <end position="52"/>
    </location>
</feature>
<dbReference type="Proteomes" id="UP000016543">
    <property type="component" value="Unassembled WGS sequence"/>
</dbReference>
<protein>
    <submittedName>
        <fullName evidence="2">Methyl-accepting chemotaxis receptor/sensory transducer with PAS domain</fullName>
    </submittedName>
</protein>
<evidence type="ECO:0000313" key="3">
    <source>
        <dbReference type="Proteomes" id="UP000016543"/>
    </source>
</evidence>
<dbReference type="SUPFAM" id="SSF55785">
    <property type="entry name" value="PYP-like sensor domain (PAS domain)"/>
    <property type="match status" value="2"/>
</dbReference>
<dbReference type="EMBL" id="AAMX01000003">
    <property type="protein sequence ID" value="EAQ32782.1"/>
    <property type="molecule type" value="Genomic_DNA"/>
</dbReference>
<sequence length="229" mass="26537">MFKLFNDDANDVIAAIHQSQAVIQFDLDGKIETANDNFLSLMGYSLSEIKGRHHRLFVEDSEAASQRYKLFWQKLREGEVQMGEFCRITRAGEEIWIHASYTPIFKHGRVKKIIKFASDITEKVAQRAEYQAQIKAINRAQAVIEFSLDGTILSANSNFLTLMGYNADEIIGEHHRIFVPPEHSRSSEYESFWQRLKDGKYQTADYQRVTKDGSRIWIHATYNPIPRFN</sequence>
<dbReference type="InterPro" id="IPR000014">
    <property type="entry name" value="PAS"/>
</dbReference>
<dbReference type="NCBIfam" id="TIGR00229">
    <property type="entry name" value="sensory_box"/>
    <property type="match status" value="2"/>
</dbReference>
<keyword evidence="2" id="KW-0675">Receptor</keyword>
<dbReference type="SMART" id="SM00091">
    <property type="entry name" value="PAS"/>
    <property type="match status" value="2"/>
</dbReference>
<accession>A0ABM9WP53</accession>
<dbReference type="PROSITE" id="PS50112">
    <property type="entry name" value="PAS"/>
    <property type="match status" value="2"/>
</dbReference>